<dbReference type="EMBL" id="LXQE01000051">
    <property type="protein sequence ID" value="RCJ40858.1"/>
    <property type="molecule type" value="Genomic_DNA"/>
</dbReference>
<evidence type="ECO:0000313" key="1">
    <source>
        <dbReference type="EMBL" id="RCJ40858.1"/>
    </source>
</evidence>
<sequence length="73" mass="8100">MSNRIDAVWSVAASSSYAPGEIASRLRDAPPLGRRSLWGQTTLTIEFRKLIEQIPFKGQAHTREVMPGESMKA</sequence>
<reference evidence="1 2" key="1">
    <citation type="submission" date="2016-04" db="EMBL/GenBank/DDBJ databases">
        <authorList>
            <person name="Evans L.H."/>
            <person name="Alamgir A."/>
            <person name="Owens N."/>
            <person name="Weber N.D."/>
            <person name="Virtaneva K."/>
            <person name="Barbian K."/>
            <person name="Babar A."/>
            <person name="Rosenke K."/>
        </authorList>
    </citation>
    <scope>NUCLEOTIDE SEQUENCE [LARGE SCALE GENOMIC DNA]</scope>
    <source>
        <strain evidence="1">NIES-2108</strain>
    </source>
</reference>
<comment type="caution">
    <text evidence="1">The sequence shown here is derived from an EMBL/GenBank/DDBJ whole genome shotgun (WGS) entry which is preliminary data.</text>
</comment>
<protein>
    <submittedName>
        <fullName evidence="1">Uncharacterized protein</fullName>
    </submittedName>
</protein>
<evidence type="ECO:0000313" key="2">
    <source>
        <dbReference type="Proteomes" id="UP000252085"/>
    </source>
</evidence>
<dbReference type="Proteomes" id="UP000252085">
    <property type="component" value="Unassembled WGS sequence"/>
</dbReference>
<name>A0A367RWD3_NOSPU</name>
<accession>A0A367RWD3</accession>
<organism evidence="1 2">
    <name type="scientific">Nostoc punctiforme NIES-2108</name>
    <dbReference type="NCBI Taxonomy" id="1356359"/>
    <lineage>
        <taxon>Bacteria</taxon>
        <taxon>Bacillati</taxon>
        <taxon>Cyanobacteriota</taxon>
        <taxon>Cyanophyceae</taxon>
        <taxon>Nostocales</taxon>
        <taxon>Nostocaceae</taxon>
        <taxon>Nostoc</taxon>
    </lineage>
</organism>
<gene>
    <name evidence="1" type="ORF">A6769_39425</name>
</gene>
<dbReference type="AlphaFoldDB" id="A0A367RWD3"/>
<proteinExistence type="predicted"/>